<reference evidence="1 2" key="1">
    <citation type="submission" date="2012-06" db="EMBL/GenBank/DDBJ databases">
        <title>Finished chromosome of genome of Oscillatoria acuminata PCC 6304.</title>
        <authorList>
            <consortium name="US DOE Joint Genome Institute"/>
            <person name="Gugger M."/>
            <person name="Coursin T."/>
            <person name="Rippka R."/>
            <person name="Tandeau De Marsac N."/>
            <person name="Huntemann M."/>
            <person name="Wei C.-L."/>
            <person name="Han J."/>
            <person name="Detter J.C."/>
            <person name="Han C."/>
            <person name="Tapia R."/>
            <person name="Davenport K."/>
            <person name="Daligault H."/>
            <person name="Erkkila T."/>
            <person name="Gu W."/>
            <person name="Munk A.C.C."/>
            <person name="Teshima H."/>
            <person name="Xu Y."/>
            <person name="Chain P."/>
            <person name="Chen A."/>
            <person name="Krypides N."/>
            <person name="Mavromatis K."/>
            <person name="Markowitz V."/>
            <person name="Szeto E."/>
            <person name="Ivanova N."/>
            <person name="Mikhailova N."/>
            <person name="Ovchinnikova G."/>
            <person name="Pagani I."/>
            <person name="Pati A."/>
            <person name="Goodwin L."/>
            <person name="Peters L."/>
            <person name="Pitluck S."/>
            <person name="Woyke T."/>
            <person name="Kerfeld C."/>
        </authorList>
    </citation>
    <scope>NUCLEOTIDE SEQUENCE [LARGE SCALE GENOMIC DNA]</scope>
    <source>
        <strain evidence="1 2">PCC 6304</strain>
    </source>
</reference>
<dbReference type="Proteomes" id="UP000010367">
    <property type="component" value="Chromosome"/>
</dbReference>
<accession>K9TJ27</accession>
<dbReference type="InParanoid" id="K9TJ27"/>
<evidence type="ECO:0000313" key="1">
    <source>
        <dbReference type="EMBL" id="AFY82161.1"/>
    </source>
</evidence>
<proteinExistence type="predicted"/>
<name>K9TJ27_9CYAN</name>
<protein>
    <submittedName>
        <fullName evidence="1">Uncharacterized protein</fullName>
    </submittedName>
</protein>
<dbReference type="KEGG" id="oac:Oscil6304_2543"/>
<dbReference type="STRING" id="56110.Oscil6304_2543"/>
<gene>
    <name evidence="1" type="ORF">Oscil6304_2543</name>
</gene>
<dbReference type="HOGENOM" id="CLU_3064168_0_0_3"/>
<evidence type="ECO:0000313" key="2">
    <source>
        <dbReference type="Proteomes" id="UP000010367"/>
    </source>
</evidence>
<dbReference type="EMBL" id="CP003607">
    <property type="protein sequence ID" value="AFY82161.1"/>
    <property type="molecule type" value="Genomic_DNA"/>
</dbReference>
<dbReference type="AlphaFoldDB" id="K9TJ27"/>
<sequence length="53" mass="5848">MTDIEVMGKFWGNSLGKLAADEERNPVFSLGVRHRVSSKDFGAADAMFTRVVC</sequence>
<organism evidence="1 2">
    <name type="scientific">Oscillatoria acuminata PCC 6304</name>
    <dbReference type="NCBI Taxonomy" id="56110"/>
    <lineage>
        <taxon>Bacteria</taxon>
        <taxon>Bacillati</taxon>
        <taxon>Cyanobacteriota</taxon>
        <taxon>Cyanophyceae</taxon>
        <taxon>Oscillatoriophycideae</taxon>
        <taxon>Oscillatoriales</taxon>
        <taxon>Oscillatoriaceae</taxon>
        <taxon>Oscillatoria</taxon>
    </lineage>
</organism>
<keyword evidence="2" id="KW-1185">Reference proteome</keyword>